<dbReference type="Proteomes" id="UP000270626">
    <property type="component" value="Unassembled WGS sequence"/>
</dbReference>
<accession>A0A495WDI8</accession>
<dbReference type="RefSeq" id="WP_121458206.1">
    <property type="nucleotide sequence ID" value="NZ_RBXP01000014.1"/>
</dbReference>
<evidence type="ECO:0000313" key="2">
    <source>
        <dbReference type="Proteomes" id="UP000270626"/>
    </source>
</evidence>
<name>A0A495WDI8_9RHOO</name>
<comment type="caution">
    <text evidence="1">The sequence shown here is derived from an EMBL/GenBank/DDBJ whole genome shotgun (WGS) entry which is preliminary data.</text>
</comment>
<dbReference type="AlphaFoldDB" id="A0A495WDI8"/>
<dbReference type="Pfam" id="PF11902">
    <property type="entry name" value="DUF3422"/>
    <property type="match status" value="1"/>
</dbReference>
<dbReference type="OrthoDB" id="9767470at2"/>
<dbReference type="InterPro" id="IPR021830">
    <property type="entry name" value="DUF3422"/>
</dbReference>
<dbReference type="EMBL" id="RBXP01000014">
    <property type="protein sequence ID" value="RKT58873.1"/>
    <property type="molecule type" value="Genomic_DNA"/>
</dbReference>
<proteinExistence type="predicted"/>
<gene>
    <name evidence="1" type="ORF">DFR40_1902</name>
</gene>
<evidence type="ECO:0000313" key="1">
    <source>
        <dbReference type="EMBL" id="RKT58873.1"/>
    </source>
</evidence>
<organism evidence="1 2">
    <name type="scientific">Azonexus fungiphilus</name>
    <dbReference type="NCBI Taxonomy" id="146940"/>
    <lineage>
        <taxon>Bacteria</taxon>
        <taxon>Pseudomonadati</taxon>
        <taxon>Pseudomonadota</taxon>
        <taxon>Betaproteobacteria</taxon>
        <taxon>Rhodocyclales</taxon>
        <taxon>Azonexaceae</taxon>
        <taxon>Azonexus</taxon>
    </lineage>
</organism>
<sequence>MHPRLILAELEEHPLRQRLNNEFHARPSTSLAGAVLVSHLVFKHAATTAEAERANLTKLCQGHVCNSIDSSDSHLMIETGAFRMRWELHTEFSTYTFYRELTPGETLHPDVTAFDAVHPEWLRGIPGKLMVATHVELRSTAEISPESVLAGLSPSGRALGGARVADDAAWVFTDFKIDNGFSRFLVLNEGMTQRQAGRTVQRLVEIETYRMMALLGLPVAKEVGAWLYTGEKKLAELMERIGEAKNPEDERSVLAALSALAADVENSVARTTFRFGASRAYHGLVAQRIEELRETRIPGLPTLYEFMQRRLLPAMKTCEAISRRQEELSARVARNSQLLRTRVDIELERQNQELLTQMNSRAKLQLRLQETVEGLSVVVLTYYGSQLVQYLAKGSKDLHHLNPDIVTAISIPVIAGLVAWGTRRMRRKLAAEASGSH</sequence>
<keyword evidence="2" id="KW-1185">Reference proteome</keyword>
<protein>
    <submittedName>
        <fullName evidence="1">Putative membrane-anchored protein</fullName>
    </submittedName>
</protein>
<reference evidence="1 2" key="1">
    <citation type="submission" date="2018-10" db="EMBL/GenBank/DDBJ databases">
        <title>Genomic Encyclopedia of Type Strains, Phase IV (KMG-IV): sequencing the most valuable type-strain genomes for metagenomic binning, comparative biology and taxonomic classification.</title>
        <authorList>
            <person name="Goeker M."/>
        </authorList>
    </citation>
    <scope>NUCLEOTIDE SEQUENCE [LARGE SCALE GENOMIC DNA]</scope>
    <source>
        <strain evidence="1 2">DSM 23841</strain>
    </source>
</reference>